<feature type="compositionally biased region" description="Basic and acidic residues" evidence="1">
    <location>
        <begin position="519"/>
        <end position="529"/>
    </location>
</feature>
<dbReference type="Pfam" id="PF12511">
    <property type="entry name" value="DUF3716"/>
    <property type="match status" value="1"/>
</dbReference>
<feature type="compositionally biased region" description="Low complexity" evidence="1">
    <location>
        <begin position="1174"/>
        <end position="1192"/>
    </location>
</feature>
<feature type="compositionally biased region" description="Acidic residues" evidence="1">
    <location>
        <begin position="355"/>
        <end position="373"/>
    </location>
</feature>
<dbReference type="Proteomes" id="UP000076874">
    <property type="component" value="Unassembled WGS sequence"/>
</dbReference>
<feature type="region of interest" description="Disordered" evidence="1">
    <location>
        <begin position="123"/>
        <end position="213"/>
    </location>
</feature>
<sequence>MASEVPFAEDGQPQSAHAQKQHQKQQQQQQKQQKQEELRKKAQTQRQKKLPRPSSVLNPFEYVIYNGLPRPNGLSGSVPGFTSELLPDPVRLPPTTATVVTDAALGDALERVVTAVGDITVDKATKSPPGHDVLEAQKPKRRDAAAANDNHEGPAHKKAAASPYPTPEAKMMATPSSRPAAYGAIDASRTETRTATPQASTTTNGTLHPPRSVAETPVPIPAVPGSAAAGASPGAASAARPVYKMKRTGKPDAALLYGPSAINYLRPNGSSGSGSGSGGDPPGTGHGHNQQVYDSNRRVVSASALPVVSTPSVPKATAVAPPPRLPPSPILQRGREDVLARALERRRRLNRTLLSDDDDGDGDEDGNGDENGDKDEVRSWSSSSSWASLNGSSAGEGEQSAAVAASTNAGATPADRRVPSISPPATRLRSQPAEKRLRERGAGDASDSVGDGAAGNEGPRDPKRPRISVDIAAQPPPQLVSLVHTVDGDGITKSGPVSTPVHGAAPHSVESKTAGTGRWLRDGRSKNEANAEAEAEDDSKSESDDDNENDVDDSQSTGRANGHARSGNDEEPSDVSEFEGVSVRTALAAARRRHAEEAPPAAIRNAPSGRPYNKWDDGKGLESTLGAIIPDGYTKFKDPATPWICPLRSCRLLFPSLTSMGHHFSRGHRSVLLNDNLDGTVSIINKKSAASYQTDKFGARVVTQRRPGPGSAGEPMAVPRVGAVVAAAMARTAFASSSPPAEPTRSVPTPLPIPASQPTPASVPRTTSQAFETRPSQRTTTADQSKNGTPVGKPFNRMLFEGEIPVSHSGRDYAKSPLDDGGTSYGVILPDGYEKSTYPGYPWICPALHRNKTFNDNGDGTLSETGEHVGRRPIVTSQIRRSPAELEPLATPSTGREAPATRNDNAKGSRSDPGHTPGADGGNDARQRHPSQPKFADLPAPLPSDSTALWKHISPFLVRTDARDGPPPAGYVRPFLLLPRVRDIHWNKAWIAQDPWFDATPRDITSLLVHLTGDYSAVPCRMCREGQGPYAGCVVVSHQAPCLLMAAVECCANCFYHSSQSQCDLKDKLNRRFDQIFPNVDRDRLEKYLRSGSASRLEGLTLEDHHEKSKDFLKRVRGRAATETDRSGQRGPPQPHGQQQQQQQPRSPPRQQRYNGAANGAKGTESPSPGSRGARTTDTAMRATTTTTTTTTKMKAAVNDVTDDDDDVDVEDHSGESSFARRSERIAVKEAIAETTTTEVLLDTRPPRGQQQHHHHYHEHNHQQSAALMTPGHMRPTAEQLEMEDWEVAPGRIVRNTGRPGFEQSENVAFSNAYLTSNQMVPIDHNMSFRVQVVHPGATVAVAADPRATRICSLAAGKLHVRVGDDVEFALGPNGMFRAKPGAAFAVENRLYVDAYLHISEVRDRP</sequence>
<evidence type="ECO:0000313" key="2">
    <source>
        <dbReference type="EMBL" id="OAA62801.1"/>
    </source>
</evidence>
<feature type="compositionally biased region" description="Low complexity" evidence="1">
    <location>
        <begin position="1136"/>
        <end position="1153"/>
    </location>
</feature>
<accession>A0A167VMY4</accession>
<feature type="compositionally biased region" description="Basic residues" evidence="1">
    <location>
        <begin position="41"/>
        <end position="51"/>
    </location>
</feature>
<comment type="caution">
    <text evidence="2">The sequence shown here is derived from an EMBL/GenBank/DDBJ whole genome shotgun (WGS) entry which is preliminary data.</text>
</comment>
<feature type="compositionally biased region" description="Basic and acidic residues" evidence="1">
    <location>
        <begin position="132"/>
        <end position="155"/>
    </location>
</feature>
<feature type="region of interest" description="Disordered" evidence="1">
    <location>
        <begin position="1100"/>
        <end position="1192"/>
    </location>
</feature>
<protein>
    <submittedName>
        <fullName evidence="2">Uncharacterized protein</fullName>
    </submittedName>
</protein>
<feature type="compositionally biased region" description="Gly residues" evidence="1">
    <location>
        <begin position="271"/>
        <end position="286"/>
    </location>
</feature>
<feature type="compositionally biased region" description="Low complexity" evidence="1">
    <location>
        <begin position="193"/>
        <end position="206"/>
    </location>
</feature>
<dbReference type="InterPro" id="IPR022190">
    <property type="entry name" value="DUF3716"/>
</dbReference>
<feature type="region of interest" description="Disordered" evidence="1">
    <location>
        <begin position="856"/>
        <end position="941"/>
    </location>
</feature>
<gene>
    <name evidence="2" type="ORF">SPI_04341</name>
</gene>
<feature type="region of interest" description="Disordered" evidence="1">
    <location>
        <begin position="734"/>
        <end position="796"/>
    </location>
</feature>
<feature type="region of interest" description="Disordered" evidence="1">
    <location>
        <begin position="266"/>
        <end position="617"/>
    </location>
</feature>
<feature type="compositionally biased region" description="Polar residues" evidence="1">
    <location>
        <begin position="758"/>
        <end position="788"/>
    </location>
</feature>
<feature type="compositionally biased region" description="Low complexity" evidence="1">
    <location>
        <begin position="379"/>
        <end position="413"/>
    </location>
</feature>
<keyword evidence="3" id="KW-1185">Reference proteome</keyword>
<feature type="compositionally biased region" description="Pro residues" evidence="1">
    <location>
        <begin position="320"/>
        <end position="329"/>
    </location>
</feature>
<proteinExistence type="predicted"/>
<feature type="compositionally biased region" description="Basic and acidic residues" evidence="1">
    <location>
        <begin position="432"/>
        <end position="442"/>
    </location>
</feature>
<feature type="compositionally biased region" description="Acidic residues" evidence="1">
    <location>
        <begin position="531"/>
        <end position="553"/>
    </location>
</feature>
<evidence type="ECO:0000256" key="1">
    <source>
        <dbReference type="SAM" id="MobiDB-lite"/>
    </source>
</evidence>
<dbReference type="STRING" id="1081102.A0A167VMY4"/>
<dbReference type="OrthoDB" id="3545073at2759"/>
<organism evidence="2 3">
    <name type="scientific">Niveomyces insectorum RCEF 264</name>
    <dbReference type="NCBI Taxonomy" id="1081102"/>
    <lineage>
        <taxon>Eukaryota</taxon>
        <taxon>Fungi</taxon>
        <taxon>Dikarya</taxon>
        <taxon>Ascomycota</taxon>
        <taxon>Pezizomycotina</taxon>
        <taxon>Sordariomycetes</taxon>
        <taxon>Hypocreomycetidae</taxon>
        <taxon>Hypocreales</taxon>
        <taxon>Cordycipitaceae</taxon>
        <taxon>Niveomyces</taxon>
    </lineage>
</organism>
<feature type="compositionally biased region" description="Basic and acidic residues" evidence="1">
    <location>
        <begin position="904"/>
        <end position="913"/>
    </location>
</feature>
<reference evidence="2 3" key="1">
    <citation type="journal article" date="2016" name="Genome Biol. Evol.">
        <title>Divergent and convergent evolution of fungal pathogenicity.</title>
        <authorList>
            <person name="Shang Y."/>
            <person name="Xiao G."/>
            <person name="Zheng P."/>
            <person name="Cen K."/>
            <person name="Zhan S."/>
            <person name="Wang C."/>
        </authorList>
    </citation>
    <scope>NUCLEOTIDE SEQUENCE [LARGE SCALE GENOMIC DNA]</scope>
    <source>
        <strain evidence="2 3">RCEF 264</strain>
    </source>
</reference>
<dbReference type="EMBL" id="AZHD01000006">
    <property type="protein sequence ID" value="OAA62801.1"/>
    <property type="molecule type" value="Genomic_DNA"/>
</dbReference>
<feature type="region of interest" description="Disordered" evidence="1">
    <location>
        <begin position="1"/>
        <end position="56"/>
    </location>
</feature>
<feature type="compositionally biased region" description="Basic and acidic residues" evidence="1">
    <location>
        <begin position="1102"/>
        <end position="1128"/>
    </location>
</feature>
<feature type="compositionally biased region" description="Basic and acidic residues" evidence="1">
    <location>
        <begin position="333"/>
        <end position="343"/>
    </location>
</feature>
<name>A0A167VMY4_9HYPO</name>
<evidence type="ECO:0000313" key="3">
    <source>
        <dbReference type="Proteomes" id="UP000076874"/>
    </source>
</evidence>